<organism evidence="1 2">
    <name type="scientific">Suillus placidus</name>
    <dbReference type="NCBI Taxonomy" id="48579"/>
    <lineage>
        <taxon>Eukaryota</taxon>
        <taxon>Fungi</taxon>
        <taxon>Dikarya</taxon>
        <taxon>Basidiomycota</taxon>
        <taxon>Agaricomycotina</taxon>
        <taxon>Agaricomycetes</taxon>
        <taxon>Agaricomycetidae</taxon>
        <taxon>Boletales</taxon>
        <taxon>Suillineae</taxon>
        <taxon>Suillaceae</taxon>
        <taxon>Suillus</taxon>
    </lineage>
</organism>
<accession>A0A9P7D4F4</accession>
<keyword evidence="2" id="KW-1185">Reference proteome</keyword>
<proteinExistence type="predicted"/>
<evidence type="ECO:0000313" key="1">
    <source>
        <dbReference type="EMBL" id="KAG1779880.1"/>
    </source>
</evidence>
<evidence type="ECO:0000313" key="2">
    <source>
        <dbReference type="Proteomes" id="UP000714275"/>
    </source>
</evidence>
<dbReference type="OrthoDB" id="2691454at2759"/>
<sequence length="75" mass="8819">MTDQSGNLMAFLESLTTIEDALTQGRRKKLNREKIGEFILAFDESKRVLSVIAREKRRSRQSPTLQEEHMIHRYL</sequence>
<gene>
    <name evidence="1" type="ORF">EV702DRAFT_1194630</name>
</gene>
<dbReference type="AlphaFoldDB" id="A0A9P7D4F4"/>
<dbReference type="Proteomes" id="UP000714275">
    <property type="component" value="Unassembled WGS sequence"/>
</dbReference>
<name>A0A9P7D4F4_9AGAM</name>
<protein>
    <submittedName>
        <fullName evidence="1">Uncharacterized protein</fullName>
    </submittedName>
</protein>
<reference evidence="1" key="1">
    <citation type="journal article" date="2020" name="New Phytol.">
        <title>Comparative genomics reveals dynamic genome evolution in host specialist ectomycorrhizal fungi.</title>
        <authorList>
            <person name="Lofgren L.A."/>
            <person name="Nguyen N.H."/>
            <person name="Vilgalys R."/>
            <person name="Ruytinx J."/>
            <person name="Liao H.L."/>
            <person name="Branco S."/>
            <person name="Kuo A."/>
            <person name="LaButti K."/>
            <person name="Lipzen A."/>
            <person name="Andreopoulos W."/>
            <person name="Pangilinan J."/>
            <person name="Riley R."/>
            <person name="Hundley H."/>
            <person name="Na H."/>
            <person name="Barry K."/>
            <person name="Grigoriev I.V."/>
            <person name="Stajich J.E."/>
            <person name="Kennedy P.G."/>
        </authorList>
    </citation>
    <scope>NUCLEOTIDE SEQUENCE</scope>
    <source>
        <strain evidence="1">DOB743</strain>
    </source>
</reference>
<dbReference type="EMBL" id="JABBWD010000010">
    <property type="protein sequence ID" value="KAG1779880.1"/>
    <property type="molecule type" value="Genomic_DNA"/>
</dbReference>
<comment type="caution">
    <text evidence="1">The sequence shown here is derived from an EMBL/GenBank/DDBJ whole genome shotgun (WGS) entry which is preliminary data.</text>
</comment>